<evidence type="ECO:0000256" key="7">
    <source>
        <dbReference type="ARBA" id="ARBA00022676"/>
    </source>
</evidence>
<comment type="function">
    <text evidence="22">Glycosyltransferase that generates the core 1 O-glycan Gal-beta1-3GalNAc-alpha1-Ser/Thr (T antigen), which is a precursor for many extended O-glycans in glycoproteins.</text>
</comment>
<evidence type="ECO:0000256" key="9">
    <source>
        <dbReference type="ARBA" id="ARBA00022692"/>
    </source>
</evidence>
<comment type="subunit">
    <text evidence="5">Homodimer; disulfide-linked.</text>
</comment>
<dbReference type="FunFam" id="3.90.550.50:FF:000017">
    <property type="entry name" value="Glycoprotein-N-acetylgalactosamine 3-beta-galactosyltransferase 1"/>
    <property type="match status" value="1"/>
</dbReference>
<dbReference type="Gene3D" id="3.90.550.50">
    <property type="match status" value="1"/>
</dbReference>
<evidence type="ECO:0000256" key="17">
    <source>
        <dbReference type="ARBA" id="ARBA00023211"/>
    </source>
</evidence>
<evidence type="ECO:0000256" key="14">
    <source>
        <dbReference type="ARBA" id="ARBA00023136"/>
    </source>
</evidence>
<evidence type="ECO:0000256" key="15">
    <source>
        <dbReference type="ARBA" id="ARBA00023157"/>
    </source>
</evidence>
<name>A0A9Q0NE25_9DIPT</name>
<gene>
    <name evidence="25" type="primary">C1GalTA_0</name>
    <name evidence="25" type="ORF">Bhyg_03631</name>
</gene>
<keyword evidence="10" id="KW-0479">Metal-binding</keyword>
<comment type="pathway">
    <text evidence="3">Protein modification; protein glycosylation.</text>
</comment>
<dbReference type="GO" id="GO:0016263">
    <property type="term" value="F:glycoprotein-N-acetylgalactosamine 3-beta-galactosyltransferase activity"/>
    <property type="evidence" value="ECO:0007669"/>
    <property type="project" value="UniProtKB-EC"/>
</dbReference>
<dbReference type="PANTHER" id="PTHR23033:SF14">
    <property type="entry name" value="GLYCOPROTEIN-N-ACETYLGALACTOSAMINE 3-BETA-GALACTOSYLTRANSFERASE 1-RELATED"/>
    <property type="match status" value="1"/>
</dbReference>
<evidence type="ECO:0000256" key="19">
    <source>
        <dbReference type="ARBA" id="ARBA00041226"/>
    </source>
</evidence>
<evidence type="ECO:0000256" key="13">
    <source>
        <dbReference type="ARBA" id="ARBA00022989"/>
    </source>
</evidence>
<evidence type="ECO:0000256" key="6">
    <source>
        <dbReference type="ARBA" id="ARBA00012557"/>
    </source>
</evidence>
<comment type="similarity">
    <text evidence="4">Belongs to the glycosyltransferase 31 family. Beta3-Gal-T subfamily.</text>
</comment>
<comment type="caution">
    <text evidence="25">The sequence shown here is derived from an EMBL/GenBank/DDBJ whole genome shotgun (WGS) entry which is preliminary data.</text>
</comment>
<keyword evidence="8" id="KW-0808">Transferase</keyword>
<dbReference type="PANTHER" id="PTHR23033">
    <property type="entry name" value="BETA1,3-GALACTOSYLTRANSFERASE"/>
    <property type="match status" value="1"/>
</dbReference>
<evidence type="ECO:0000256" key="23">
    <source>
        <dbReference type="SAM" id="Phobius"/>
    </source>
</evidence>
<evidence type="ECO:0000256" key="20">
    <source>
        <dbReference type="ARBA" id="ARBA00042009"/>
    </source>
</evidence>
<keyword evidence="13 23" id="KW-1133">Transmembrane helix</keyword>
<keyword evidence="11" id="KW-0547">Nucleotide-binding</keyword>
<dbReference type="Pfam" id="PF02434">
    <property type="entry name" value="Fringe"/>
    <property type="match status" value="1"/>
</dbReference>
<evidence type="ECO:0000256" key="8">
    <source>
        <dbReference type="ARBA" id="ARBA00022679"/>
    </source>
</evidence>
<keyword evidence="12" id="KW-0735">Signal-anchor</keyword>
<evidence type="ECO:0000256" key="18">
    <source>
        <dbReference type="ARBA" id="ARBA00040898"/>
    </source>
</evidence>
<evidence type="ECO:0000256" key="4">
    <source>
        <dbReference type="ARBA" id="ARBA00006462"/>
    </source>
</evidence>
<organism evidence="25 26">
    <name type="scientific">Pseudolycoriella hygida</name>
    <dbReference type="NCBI Taxonomy" id="35572"/>
    <lineage>
        <taxon>Eukaryota</taxon>
        <taxon>Metazoa</taxon>
        <taxon>Ecdysozoa</taxon>
        <taxon>Arthropoda</taxon>
        <taxon>Hexapoda</taxon>
        <taxon>Insecta</taxon>
        <taxon>Pterygota</taxon>
        <taxon>Neoptera</taxon>
        <taxon>Endopterygota</taxon>
        <taxon>Diptera</taxon>
        <taxon>Nematocera</taxon>
        <taxon>Sciaroidea</taxon>
        <taxon>Sciaridae</taxon>
        <taxon>Pseudolycoriella</taxon>
    </lineage>
</organism>
<feature type="domain" description="Fringe-like glycosyltransferase" evidence="24">
    <location>
        <begin position="95"/>
        <end position="258"/>
    </location>
</feature>
<keyword evidence="17" id="KW-0464">Manganese</keyword>
<evidence type="ECO:0000256" key="2">
    <source>
        <dbReference type="ARBA" id="ARBA00004606"/>
    </source>
</evidence>
<dbReference type="InterPro" id="IPR003378">
    <property type="entry name" value="Fringe-like_glycosylTrfase"/>
</dbReference>
<dbReference type="Proteomes" id="UP001151699">
    <property type="component" value="Chromosome A"/>
</dbReference>
<feature type="transmembrane region" description="Helical" evidence="23">
    <location>
        <begin position="15"/>
        <end position="34"/>
    </location>
</feature>
<dbReference type="InterPro" id="IPR026050">
    <property type="entry name" value="C1GALT1/C1GALT1_chp1"/>
</dbReference>
<proteinExistence type="inferred from homology"/>
<keyword evidence="16" id="KW-0325">Glycoprotein</keyword>
<evidence type="ECO:0000259" key="24">
    <source>
        <dbReference type="Pfam" id="PF02434"/>
    </source>
</evidence>
<keyword evidence="9 23" id="KW-0812">Transmembrane</keyword>
<evidence type="ECO:0000313" key="25">
    <source>
        <dbReference type="EMBL" id="KAJ6648403.1"/>
    </source>
</evidence>
<keyword evidence="15" id="KW-1015">Disulfide bond</keyword>
<protein>
    <recommendedName>
        <fullName evidence="18">Glycoprotein-N-acetylgalactosamine 3-beta-galactosyltransferase 1</fullName>
        <ecNumber evidence="6">2.4.1.122</ecNumber>
    </recommendedName>
    <alternativeName>
        <fullName evidence="20">Core 1 O-glycan T-synthase</fullName>
    </alternativeName>
    <alternativeName>
        <fullName evidence="21">Core 1 UDP-galactose:N-acetylgalactosamine-alpha-R beta 1,3-galactosyltransferase 1</fullName>
    </alternativeName>
    <alternativeName>
        <fullName evidence="19">Core 1 beta1,3-galactosyltransferase 1</fullName>
    </alternativeName>
</protein>
<dbReference type="OrthoDB" id="414175at2759"/>
<reference evidence="25" key="1">
    <citation type="submission" date="2022-07" db="EMBL/GenBank/DDBJ databases">
        <authorList>
            <person name="Trinca V."/>
            <person name="Uliana J.V.C."/>
            <person name="Torres T.T."/>
            <person name="Ward R.J."/>
            <person name="Monesi N."/>
        </authorList>
    </citation>
    <scope>NUCLEOTIDE SEQUENCE</scope>
    <source>
        <strain evidence="25">HSMRA1968</strain>
        <tissue evidence="25">Whole embryos</tissue>
    </source>
</reference>
<evidence type="ECO:0000256" key="11">
    <source>
        <dbReference type="ARBA" id="ARBA00022741"/>
    </source>
</evidence>
<keyword evidence="26" id="KW-1185">Reference proteome</keyword>
<dbReference type="EC" id="2.4.1.122" evidence="6"/>
<keyword evidence="14 23" id="KW-0472">Membrane</keyword>
<dbReference type="GO" id="GO:0030145">
    <property type="term" value="F:manganese ion binding"/>
    <property type="evidence" value="ECO:0007669"/>
    <property type="project" value="UniProtKB-ARBA"/>
</dbReference>
<evidence type="ECO:0000256" key="1">
    <source>
        <dbReference type="ARBA" id="ARBA00001936"/>
    </source>
</evidence>
<dbReference type="AlphaFoldDB" id="A0A9Q0NE25"/>
<evidence type="ECO:0000256" key="22">
    <source>
        <dbReference type="ARBA" id="ARBA00059245"/>
    </source>
</evidence>
<sequence length="380" mass="43699">MECKVSRNCSVRKNVVTLIFGVFVGFSFAFLFVVSPPKEYWTSEPKVELRDPHFGHDLADAAGPLLDVGNHGQHEEAHALENSTLAQQLFTDVKILCWIMTNPSNHQKKAKHVMKTWGARCNKLLFMSSAKDDELNTIPLPVHEGRNNLWAKTKESFKYIYANHLNEYDWFLKADDDTYVILENLRYMLYPYSPETPIYFGCKFKPFVKQGYMSGGAGYVLSREAVRRFVEVGLPDKKKCRQDENGAEDVEIGKCLQEVHVVAGDSRDAAGRGRFFPFLPEHHLIPGHVNNDFWYWKYIYYKTDEGLDCCSDNAISFHYVSPNQMYVLDYLIYHLRPYGIVGYPQPLPQKLTSDNYRSVISSSTQTKNLYTKVKANTKLP</sequence>
<evidence type="ECO:0000256" key="12">
    <source>
        <dbReference type="ARBA" id="ARBA00022968"/>
    </source>
</evidence>
<evidence type="ECO:0000256" key="10">
    <source>
        <dbReference type="ARBA" id="ARBA00022723"/>
    </source>
</evidence>
<dbReference type="GO" id="GO:0000166">
    <property type="term" value="F:nucleotide binding"/>
    <property type="evidence" value="ECO:0007669"/>
    <property type="project" value="UniProtKB-KW"/>
</dbReference>
<evidence type="ECO:0000256" key="21">
    <source>
        <dbReference type="ARBA" id="ARBA00043065"/>
    </source>
</evidence>
<evidence type="ECO:0000313" key="26">
    <source>
        <dbReference type="Proteomes" id="UP001151699"/>
    </source>
</evidence>
<dbReference type="EMBL" id="WJQU01000001">
    <property type="protein sequence ID" value="KAJ6648403.1"/>
    <property type="molecule type" value="Genomic_DNA"/>
</dbReference>
<comment type="cofactor">
    <cofactor evidence="1">
        <name>Mn(2+)</name>
        <dbReference type="ChEBI" id="CHEBI:29035"/>
    </cofactor>
</comment>
<evidence type="ECO:0000256" key="5">
    <source>
        <dbReference type="ARBA" id="ARBA00011748"/>
    </source>
</evidence>
<evidence type="ECO:0000256" key="16">
    <source>
        <dbReference type="ARBA" id="ARBA00023180"/>
    </source>
</evidence>
<dbReference type="GO" id="GO:0016020">
    <property type="term" value="C:membrane"/>
    <property type="evidence" value="ECO:0007669"/>
    <property type="project" value="UniProtKB-SubCell"/>
</dbReference>
<comment type="subcellular location">
    <subcellularLocation>
        <location evidence="2">Membrane</location>
        <topology evidence="2">Single-pass type II membrane protein</topology>
    </subcellularLocation>
</comment>
<evidence type="ECO:0000256" key="3">
    <source>
        <dbReference type="ARBA" id="ARBA00004922"/>
    </source>
</evidence>
<keyword evidence="7" id="KW-0328">Glycosyltransferase</keyword>
<accession>A0A9Q0NE25</accession>